<evidence type="ECO:0000313" key="1">
    <source>
        <dbReference type="EMBL" id="CAH0555142.1"/>
    </source>
</evidence>
<organism evidence="1 2">
    <name type="scientific">Brassicogethes aeneus</name>
    <name type="common">Rape pollen beetle</name>
    <name type="synonym">Meligethes aeneus</name>
    <dbReference type="NCBI Taxonomy" id="1431903"/>
    <lineage>
        <taxon>Eukaryota</taxon>
        <taxon>Metazoa</taxon>
        <taxon>Ecdysozoa</taxon>
        <taxon>Arthropoda</taxon>
        <taxon>Hexapoda</taxon>
        <taxon>Insecta</taxon>
        <taxon>Pterygota</taxon>
        <taxon>Neoptera</taxon>
        <taxon>Endopterygota</taxon>
        <taxon>Coleoptera</taxon>
        <taxon>Polyphaga</taxon>
        <taxon>Cucujiformia</taxon>
        <taxon>Nitidulidae</taxon>
        <taxon>Meligethinae</taxon>
        <taxon>Brassicogethes</taxon>
    </lineage>
</organism>
<dbReference type="AlphaFoldDB" id="A0A9P0FHK3"/>
<gene>
    <name evidence="1" type="ORF">MELIAE_LOCUS6577</name>
</gene>
<dbReference type="EMBL" id="OV121135">
    <property type="protein sequence ID" value="CAH0555142.1"/>
    <property type="molecule type" value="Genomic_DNA"/>
</dbReference>
<proteinExistence type="predicted"/>
<sequence>MSGNNNKTNTRSLSNCPIVGAPSELPTTILPTLQDMLKCYLLIRDKLKFERSGKDPSIFEIAQKLAERVEIIWRKSFIPTVSRNRIVKLIQDNHVKYLHLIRYPQQKRNKKYELKVQSFREDAKKLFDIAACKCMSHALCKCEKQRKVPILEHKFIQDQRATRKMRIGPVDFTETKKNTTTGKKEEERVIETYDFR</sequence>
<name>A0A9P0FHK3_BRAAE</name>
<keyword evidence="2" id="KW-1185">Reference proteome</keyword>
<accession>A0A9P0FHK3</accession>
<evidence type="ECO:0000313" key="2">
    <source>
        <dbReference type="Proteomes" id="UP001154078"/>
    </source>
</evidence>
<protein>
    <submittedName>
        <fullName evidence="1">Uncharacterized protein</fullName>
    </submittedName>
</protein>
<reference evidence="1" key="1">
    <citation type="submission" date="2021-12" db="EMBL/GenBank/DDBJ databases">
        <authorList>
            <person name="King R."/>
        </authorList>
    </citation>
    <scope>NUCLEOTIDE SEQUENCE</scope>
</reference>
<dbReference type="OrthoDB" id="6776101at2759"/>
<dbReference type="Proteomes" id="UP001154078">
    <property type="component" value="Chromosome 4"/>
</dbReference>